<feature type="compositionally biased region" description="Gly residues" evidence="1">
    <location>
        <begin position="2000"/>
        <end position="2023"/>
    </location>
</feature>
<keyword evidence="5" id="KW-1185">Reference proteome</keyword>
<dbReference type="Proteomes" id="UP000674318">
    <property type="component" value="Unassembled WGS sequence"/>
</dbReference>
<keyword evidence="2" id="KW-0472">Membrane</keyword>
<feature type="compositionally biased region" description="Polar residues" evidence="1">
    <location>
        <begin position="2065"/>
        <end position="2077"/>
    </location>
</feature>
<feature type="transmembrane region" description="Helical" evidence="2">
    <location>
        <begin position="1294"/>
        <end position="1314"/>
    </location>
</feature>
<evidence type="ECO:0000313" key="5">
    <source>
        <dbReference type="Proteomes" id="UP000674318"/>
    </source>
</evidence>
<dbReference type="PANTHER" id="PTHR11319:SF35">
    <property type="entry name" value="OUTER MEMBRANE PROTEIN PMPC-RELATED"/>
    <property type="match status" value="1"/>
</dbReference>
<dbReference type="SUPFAM" id="SSF81296">
    <property type="entry name" value="E set domains"/>
    <property type="match status" value="1"/>
</dbReference>
<accession>A0A836I222</accession>
<dbReference type="InterPro" id="IPR013783">
    <property type="entry name" value="Ig-like_fold"/>
</dbReference>
<feature type="compositionally biased region" description="Basic residues" evidence="1">
    <location>
        <begin position="1508"/>
        <end position="1520"/>
    </location>
</feature>
<dbReference type="GeneID" id="94289429"/>
<proteinExistence type="predicted"/>
<feature type="compositionally biased region" description="Basic residues" evidence="1">
    <location>
        <begin position="1564"/>
        <end position="1573"/>
    </location>
</feature>
<feature type="transmembrane region" description="Helical" evidence="2">
    <location>
        <begin position="801"/>
        <end position="822"/>
    </location>
</feature>
<feature type="compositionally biased region" description="Low complexity" evidence="1">
    <location>
        <begin position="1799"/>
        <end position="1810"/>
    </location>
</feature>
<dbReference type="Gene3D" id="2.60.40.10">
    <property type="entry name" value="Immunoglobulins"/>
    <property type="match status" value="1"/>
</dbReference>
<evidence type="ECO:0000259" key="3">
    <source>
        <dbReference type="Pfam" id="PF24633"/>
    </source>
</evidence>
<organism evidence="4 5">
    <name type="scientific">Porcisia hertigi</name>
    <dbReference type="NCBI Taxonomy" id="2761500"/>
    <lineage>
        <taxon>Eukaryota</taxon>
        <taxon>Discoba</taxon>
        <taxon>Euglenozoa</taxon>
        <taxon>Kinetoplastea</taxon>
        <taxon>Metakinetoplastina</taxon>
        <taxon>Trypanosomatida</taxon>
        <taxon>Trypanosomatidae</taxon>
        <taxon>Leishmaniinae</taxon>
        <taxon>Porcisia</taxon>
    </lineage>
</organism>
<feature type="region of interest" description="Disordered" evidence="1">
    <location>
        <begin position="2065"/>
        <end position="2131"/>
    </location>
</feature>
<dbReference type="RefSeq" id="XP_067756142.1">
    <property type="nucleotide sequence ID" value="XM_067899352.1"/>
</dbReference>
<feature type="transmembrane region" description="Helical" evidence="2">
    <location>
        <begin position="1370"/>
        <end position="1395"/>
    </location>
</feature>
<feature type="domain" description="DUF7630" evidence="3">
    <location>
        <begin position="730"/>
        <end position="765"/>
    </location>
</feature>
<dbReference type="PANTHER" id="PTHR11319">
    <property type="entry name" value="G PROTEIN-COUPLED RECEPTOR-RELATED"/>
    <property type="match status" value="1"/>
</dbReference>
<feature type="transmembrane region" description="Helical" evidence="2">
    <location>
        <begin position="1257"/>
        <end position="1282"/>
    </location>
</feature>
<feature type="compositionally biased region" description="Polar residues" evidence="1">
    <location>
        <begin position="2094"/>
        <end position="2122"/>
    </location>
</feature>
<gene>
    <name evidence="4" type="ORF">JKF63_03348</name>
</gene>
<evidence type="ECO:0000256" key="1">
    <source>
        <dbReference type="SAM" id="MobiDB-lite"/>
    </source>
</evidence>
<feature type="transmembrane region" description="Helical" evidence="2">
    <location>
        <begin position="857"/>
        <end position="880"/>
    </location>
</feature>
<sequence>MISEDLLQMRAATLVRSTAVELTQVANTACNVAGMVVGDDAPQQAYIVTICPSTAAVGGAEVVRTSLVQVRLGGISSAGGSGVALVSSTTLRQRYATPTSREADEEEVMSLVFVNETRLLHIALRRPDATITVETYTAFGLTAVKPSIVDAVGGTTVQLSGYGFLPGLMCVFGGSADAVVAATVANASAAVCVVPAFSETVCRPYPVAVRLSYTAPWALPSLSPLHAARSPFTAALLQLPTPVIENATATSTGGPHTESGTNESVILRGGGFVESDVSVTAGLNPLCRFWTPHAAYNETITAVASFVNATAVSCLFNAMPMLPPPSFISLSMDGTVFSTTAVPFSVLGAAVALTIRVLAANVTSGRSSCSVIPDSGPSYALPRQRLSMMECTAVAVTNAGIPTISSNPISSLPPLEVFFIDSVGNRVSPRGGDEGRLQAFVSIAGHVTDPSSDSADLTESSAGTIATNLELEGRRLVAFDAEGGVATLSGLSLRCPPIGRILLRAQVVQGFSFTVSSLFTASNLWINIVEGTAYRTAFVGDLSTTYYPDWTLLRHQAVIAVQDECLNIFRTLDNSVLPGALTVQLYSEHYRLLPTGHKKGEGAVPHGNPWTLTRPLNNMFYLTNISLPAASFNTWYYITITSDLPQSRLWSKAIEMLPCEPGRRSVLHTVEAEMETPGKGSTVAQRISCDRCPPHGVCNGSSIVTAEDGYWRLDAAATNFISCSSVYGAAEACERDGQCADGYEGLLCGACARGYHKFGRTCRKCLPKKTQYFLIFLMAVVTVGALTCVVVGLALMPPSPLLVVAARSLVLAVQVLSLFSYITPLWPRKLEDLFNALSAMADFPQTLLSCDVSAQGYSLFMCGVPLVLIPLVTALSGLWLRLLKQHRANPHIVCAIVLAALLHRKQERFHVLRHTIARRLWGLNSHHNARASAHHGADTLMLHTSASPQMRHTRPSDCEGTQSIPFGSSNAARGTLPSVTSLMRSVECTFTEFRPTTSLAVSGRLSDMEGFVLNAFALQAIDTVKALVACHPGASEEQTVVSAVEQKDERLLKAVASMSVPLVALVQVKEWTQYALDVEAALPGPGEASDSSPMSVSGAPGFDVGRSAYSGAESLPPQGPGGTRGSLDRCTSPITWKRVGMISAYRAIAVHQFRASCTALLLSTTCVTLVCLYLHLPLHALLWQRCVSLDVGVRGAPSGRAIPSNGASLLCDSTVYFLMRSLGIVMIIIYGVSLPLGLGGVAMWLKMHYGKDAAHSALPAMLFGHTTLDLFISLWNFVTVFAGSVAVTQTSAPMLQAGALVAVLGLWLVINSVWRVSGPSCEVQLWIFAAPLRGVITAALVMVFVLVNILLLLLYGTLSDSTLTVAVERGLALLTVIAITLVCAMLLAVTLHQVIMHLQRMRESRIAAVQSTAVERQTLQALVRRYRDTCHTIQLYLEACDRGLLVAQKLDALSRNPLAAEEDPVVAADDEDSLNLCTLSEVRIPRTRSSTPSSRTITASAPGSLSRAKCRRGRQRRAARRLSSDSALGGDAHLRSHRNLKATQDLPRSTSTPLFPSDRVSAVSRHKPAKRHPPSSLSAALRCSNVASTPQDDEGNLDSGAENKILRTPQSMPLCVHDSIPHCAPLSAPNYPDGRELCVPADGNDYWMPSHQSGAEEFGAAAATTATTTGSPPRQHHHQSAGMIAAVEVIGAPSTTGDVAGASKERVDTATSERVTASSTPITSAAQRSSESFSDVTLPRAQPTQRRSDSLLISIRSLDSRYSAEAQAARVALERGTLAVTAGIAKHKEPRQLRPSALSSVSGGVQVGGSEDAAGFAEGKVPVTTQSGGVARPPQRPPGATTPSSVFDDYAASIELDLASSFDPLTVPPLPLTRVLDRAGMTSSRQQSGWGRVQTTLDAADVLAALRHEMNLQVRQFEADVSQDRFQGIDLGKLFSADSSPEGIITLAGVLESGATDVARPPAPLAALEHRRGGDMGRATAGVAHSTSVREATGIAGSALGAGGDRGQSGRPGGSEANGGGVGLTVLPVELSERAAEGSPTDTPPDGMATNAASVLPLPVFRPVSQQPQAHNQVTGTHSRRRLQPTVRHAPSPRSGQRMQLWPNGNAQSPVTAPTSVKTGKSSAAKKNHSL</sequence>
<dbReference type="KEGG" id="phet:94289429"/>
<feature type="transmembrane region" description="Helical" evidence="2">
    <location>
        <begin position="1335"/>
        <end position="1358"/>
    </location>
</feature>
<name>A0A836I222_9TRYP</name>
<protein>
    <recommendedName>
        <fullName evidence="3">DUF7630 domain-containing protein</fullName>
    </recommendedName>
</protein>
<feature type="region of interest" description="Disordered" evidence="1">
    <location>
        <begin position="1695"/>
        <end position="1748"/>
    </location>
</feature>
<dbReference type="Pfam" id="PF24633">
    <property type="entry name" value="DUF7630"/>
    <property type="match status" value="1"/>
</dbReference>
<feature type="compositionally biased region" description="Low complexity" evidence="1">
    <location>
        <begin position="1487"/>
        <end position="1498"/>
    </location>
</feature>
<feature type="transmembrane region" description="Helical" evidence="2">
    <location>
        <begin position="772"/>
        <end position="794"/>
    </location>
</feature>
<dbReference type="OrthoDB" id="2156966at2759"/>
<keyword evidence="2" id="KW-1133">Transmembrane helix</keyword>
<keyword evidence="2" id="KW-0812">Transmembrane</keyword>
<dbReference type="InterPro" id="IPR014756">
    <property type="entry name" value="Ig_E-set"/>
</dbReference>
<dbReference type="EMBL" id="JAFJZO010000027">
    <property type="protein sequence ID" value="KAG5501519.1"/>
    <property type="molecule type" value="Genomic_DNA"/>
</dbReference>
<feature type="compositionally biased region" description="Polar residues" evidence="1">
    <location>
        <begin position="1709"/>
        <end position="1735"/>
    </location>
</feature>
<feature type="transmembrane region" description="Helical" evidence="2">
    <location>
        <begin position="1222"/>
        <end position="1245"/>
    </location>
</feature>
<feature type="region of interest" description="Disordered" evidence="1">
    <location>
        <begin position="1995"/>
        <end position="2023"/>
    </location>
</feature>
<dbReference type="InterPro" id="IPR056047">
    <property type="entry name" value="CRMPA-like_DUF7630"/>
</dbReference>
<feature type="region of interest" description="Disordered" evidence="1">
    <location>
        <begin position="1485"/>
        <end position="1579"/>
    </location>
</feature>
<reference evidence="4 5" key="1">
    <citation type="submission" date="2021-02" db="EMBL/GenBank/DDBJ databases">
        <title>Porcisia hertigi Genome sequencing and assembly.</title>
        <authorList>
            <person name="Almutairi H."/>
            <person name="Gatherer D."/>
        </authorList>
    </citation>
    <scope>NUCLEOTIDE SEQUENCE [LARGE SCALE GENOMIC DNA]</scope>
    <source>
        <strain evidence="4 5">C119</strain>
    </source>
</reference>
<evidence type="ECO:0000313" key="4">
    <source>
        <dbReference type="EMBL" id="KAG5501519.1"/>
    </source>
</evidence>
<evidence type="ECO:0000256" key="2">
    <source>
        <dbReference type="SAM" id="Phobius"/>
    </source>
</evidence>
<feature type="region of interest" description="Disordered" evidence="1">
    <location>
        <begin position="1787"/>
        <end position="1846"/>
    </location>
</feature>
<comment type="caution">
    <text evidence="4">The sequence shown here is derived from an EMBL/GenBank/DDBJ whole genome shotgun (WGS) entry which is preliminary data.</text>
</comment>